<evidence type="ECO:0000256" key="2">
    <source>
        <dbReference type="SAM" id="SignalP"/>
    </source>
</evidence>
<keyword evidence="2" id="KW-0732">Signal</keyword>
<dbReference type="OrthoDB" id="2336871at2759"/>
<reference evidence="3" key="1">
    <citation type="submission" date="2021-07" db="EMBL/GenBank/DDBJ databases">
        <authorList>
            <person name="Durling M."/>
        </authorList>
    </citation>
    <scope>NUCLEOTIDE SEQUENCE</scope>
</reference>
<evidence type="ECO:0008006" key="5">
    <source>
        <dbReference type="Google" id="ProtNLM"/>
    </source>
</evidence>
<dbReference type="EMBL" id="CAJVRM010000218">
    <property type="protein sequence ID" value="CAG8977435.1"/>
    <property type="molecule type" value="Genomic_DNA"/>
</dbReference>
<keyword evidence="4" id="KW-1185">Reference proteome</keyword>
<dbReference type="AlphaFoldDB" id="A0A9N9LL91"/>
<evidence type="ECO:0000313" key="3">
    <source>
        <dbReference type="EMBL" id="CAG8977435.1"/>
    </source>
</evidence>
<dbReference type="Proteomes" id="UP000701801">
    <property type="component" value="Unassembled WGS sequence"/>
</dbReference>
<comment type="caution">
    <text evidence="3">The sequence shown here is derived from an EMBL/GenBank/DDBJ whole genome shotgun (WGS) entry which is preliminary data.</text>
</comment>
<evidence type="ECO:0000256" key="1">
    <source>
        <dbReference type="SAM" id="MobiDB-lite"/>
    </source>
</evidence>
<feature type="compositionally biased region" description="Basic and acidic residues" evidence="1">
    <location>
        <begin position="335"/>
        <end position="348"/>
    </location>
</feature>
<feature type="signal peptide" evidence="2">
    <location>
        <begin position="1"/>
        <end position="18"/>
    </location>
</feature>
<organism evidence="3 4">
    <name type="scientific">Hymenoscyphus albidus</name>
    <dbReference type="NCBI Taxonomy" id="595503"/>
    <lineage>
        <taxon>Eukaryota</taxon>
        <taxon>Fungi</taxon>
        <taxon>Dikarya</taxon>
        <taxon>Ascomycota</taxon>
        <taxon>Pezizomycotina</taxon>
        <taxon>Leotiomycetes</taxon>
        <taxon>Helotiales</taxon>
        <taxon>Helotiaceae</taxon>
        <taxon>Hymenoscyphus</taxon>
    </lineage>
</organism>
<dbReference type="PANTHER" id="PTHR34587:SF2">
    <property type="entry name" value="G-PROTEIN COUPLED RECEPTORS FAMILY 1 PROFILE DOMAIN-CONTAINING PROTEIN"/>
    <property type="match status" value="1"/>
</dbReference>
<protein>
    <recommendedName>
        <fullName evidence="5">Ribosomal protein s17</fullName>
    </recommendedName>
</protein>
<dbReference type="PANTHER" id="PTHR34587">
    <property type="entry name" value="VWFA DOMAIN-CONTAINING PROTEIN"/>
    <property type="match status" value="1"/>
</dbReference>
<gene>
    <name evidence="3" type="ORF">HYALB_00007767</name>
</gene>
<feature type="region of interest" description="Disordered" evidence="1">
    <location>
        <begin position="65"/>
        <end position="87"/>
    </location>
</feature>
<proteinExistence type="predicted"/>
<feature type="region of interest" description="Disordered" evidence="1">
    <location>
        <begin position="266"/>
        <end position="348"/>
    </location>
</feature>
<dbReference type="InterPro" id="IPR053216">
    <property type="entry name" value="Appressorial_penetr-assoc"/>
</dbReference>
<feature type="chain" id="PRO_5040418551" description="Ribosomal protein s17" evidence="2">
    <location>
        <begin position="19"/>
        <end position="348"/>
    </location>
</feature>
<feature type="compositionally biased region" description="Low complexity" evidence="1">
    <location>
        <begin position="275"/>
        <end position="317"/>
    </location>
</feature>
<sequence length="348" mass="35775">MLFSKLFMLALGFAGISTCVSVPQRSEYRSVSALRRLEDRQKQAATGNGKGDNCVPANLIQSASAKTGQEPGTDGIKPGQAPSDTDNNNFVNFCTGQKITNGVQVTGGSCNGIPMGQIPATKNMVAAMITFPLLGDEVTANQTFNISVQTAHLDAGFFVNPTTNYYTAPQALNKDGDIIGHCHVTIQSIGSLRDTTPPDPAKFAFFKGIDDAGNGKGLLQAQIADGLPVGAYRACTMMSARNHQPVLMPVAQRGAQDDCVKFEVKEDGNDGKAGGDAAAGKGKAKGANAPEGKENAGNAQAGNAQAGNAQAGNAQAGKGNGGAKNAGDANVGKMESGKVDGKAKDQKK</sequence>
<name>A0A9N9LL91_9HELO</name>
<evidence type="ECO:0000313" key="4">
    <source>
        <dbReference type="Proteomes" id="UP000701801"/>
    </source>
</evidence>
<accession>A0A9N9LL91</accession>